<name>A0ABX2W0U5_AJEDR</name>
<feature type="compositionally biased region" description="Low complexity" evidence="1">
    <location>
        <begin position="207"/>
        <end position="225"/>
    </location>
</feature>
<keyword evidence="2" id="KW-0812">Transmembrane</keyword>
<keyword evidence="2" id="KW-0472">Membrane</keyword>
<feature type="region of interest" description="Disordered" evidence="1">
    <location>
        <begin position="207"/>
        <end position="235"/>
    </location>
</feature>
<sequence>MVDFPLAIPNIPDIIDRIFQRRMEVPAGKYSGPGIIMGHPTISVTTFGPSLIPTRSGAFPSAFVTSISTTSMDKSSGTLGSRDLGPGIVIGSCTWPTEDTTVTDSNNHITVYSRIVCRDNEEHTCCPVEGKPGAPLSACPQGYVVAEENACCPTGWSVFSTLLGTQTPCYSQFSTVVPPVATASVDTDTTTIRTALFAKKYDLVPSQTARPSASPTSSAPLESPSKPSEQALSNPRRLNEREIVGVVIGSACGALLILGVTLLLLRRWKRRQNSIPKITVDDLIRQPTKGTHELAPTDNQYPTKQAQGDSWTTRATQSIHTGPANSNPHISMAYSTEMAPTIRAVEPQELPGNTFINEYHPAYRNDPCPWRT</sequence>
<feature type="transmembrane region" description="Helical" evidence="2">
    <location>
        <begin position="243"/>
        <end position="265"/>
    </location>
</feature>
<keyword evidence="2" id="KW-1133">Transmembrane helix</keyword>
<reference evidence="4" key="2">
    <citation type="journal article" date="2015" name="PLoS Genet.">
        <title>The dynamic genome and transcriptome of the human fungal pathogen Blastomyces and close relative Emmonsia.</title>
        <authorList>
            <person name="Munoz J.F."/>
            <person name="Gauthier G.M."/>
            <person name="Desjardins C.A."/>
            <person name="Gallo J.E."/>
            <person name="Holder J."/>
            <person name="Sullivan T.D."/>
            <person name="Marty A.J."/>
            <person name="Carmen J.C."/>
            <person name="Chen Z."/>
            <person name="Ding L."/>
            <person name="Gujja S."/>
            <person name="Magrini V."/>
            <person name="Misas E."/>
            <person name="Mitreva M."/>
            <person name="Priest M."/>
            <person name="Saif S."/>
            <person name="Whiston E.A."/>
            <person name="Young S."/>
            <person name="Zeng Q."/>
            <person name="Goldman W.E."/>
            <person name="Mardis E.R."/>
            <person name="Taylor J.W."/>
            <person name="McEwen J.G."/>
            <person name="Clay O.K."/>
            <person name="Klein B.S."/>
            <person name="Cuomo C.A."/>
        </authorList>
    </citation>
    <scope>NUCLEOTIDE SEQUENCE [LARGE SCALE GENOMIC DNA]</scope>
    <source>
        <strain evidence="4">ER-3 / ATCC MYA-2586</strain>
    </source>
</reference>
<evidence type="ECO:0000256" key="2">
    <source>
        <dbReference type="SAM" id="Phobius"/>
    </source>
</evidence>
<dbReference type="GeneID" id="69030411"/>
<keyword evidence="4" id="KW-1185">Reference proteome</keyword>
<dbReference type="Proteomes" id="UP000002039">
    <property type="component" value="Unassembled WGS sequence"/>
</dbReference>
<protein>
    <submittedName>
        <fullName evidence="3">Uncharacterized protein</fullName>
    </submittedName>
</protein>
<dbReference type="RefSeq" id="XP_045282735.1">
    <property type="nucleotide sequence ID" value="XM_045424699.1"/>
</dbReference>
<evidence type="ECO:0000256" key="1">
    <source>
        <dbReference type="SAM" id="MobiDB-lite"/>
    </source>
</evidence>
<dbReference type="EMBL" id="EQ999984">
    <property type="protein sequence ID" value="OAT03009.1"/>
    <property type="molecule type" value="Genomic_DNA"/>
</dbReference>
<organism evidence="3 4">
    <name type="scientific">Ajellomyces dermatitidis (strain ER-3 / ATCC MYA-2586)</name>
    <name type="common">Blastomyces dermatitidis</name>
    <dbReference type="NCBI Taxonomy" id="559297"/>
    <lineage>
        <taxon>Eukaryota</taxon>
        <taxon>Fungi</taxon>
        <taxon>Dikarya</taxon>
        <taxon>Ascomycota</taxon>
        <taxon>Pezizomycotina</taxon>
        <taxon>Eurotiomycetes</taxon>
        <taxon>Eurotiomycetidae</taxon>
        <taxon>Onygenales</taxon>
        <taxon>Ajellomycetaceae</taxon>
        <taxon>Blastomyces</taxon>
    </lineage>
</organism>
<dbReference type="EMBL" id="EQ999984">
    <property type="protein sequence ID" value="OAT03008.1"/>
    <property type="molecule type" value="Genomic_DNA"/>
</dbReference>
<accession>A0ABX2W0U5</accession>
<evidence type="ECO:0000313" key="4">
    <source>
        <dbReference type="Proteomes" id="UP000002039"/>
    </source>
</evidence>
<gene>
    <name evidence="3" type="ORF">BDCG_08923</name>
</gene>
<dbReference type="RefSeq" id="XP_045282736.1">
    <property type="nucleotide sequence ID" value="XM_045424700.1"/>
</dbReference>
<proteinExistence type="predicted"/>
<reference evidence="3" key="1">
    <citation type="submission" date="2009-02" db="EMBL/GenBank/DDBJ databases">
        <title>The Genome Sequence of Blastomyces dermatitidis strain ER-3.</title>
        <authorList>
            <consortium name="The Broad Institute Genome Sequencing Platform"/>
            <consortium name="Broad Institute Microbial Sequencing Center."/>
            <person name="Champion M."/>
            <person name="Cuomo C."/>
            <person name="Ma L.-J."/>
            <person name="Henn M.R."/>
            <person name="Klein B."/>
            <person name="Goldman B."/>
            <person name="Young S."/>
            <person name="Kodira C.D."/>
            <person name="Zeng Q."/>
            <person name="Koehrsen M."/>
            <person name="Alvarado L."/>
            <person name="Berlin A.M."/>
            <person name="Heiman D.I."/>
            <person name="Hepburn T.A."/>
            <person name="Saif S."/>
            <person name="Shea T.D."/>
            <person name="Shenoy N."/>
            <person name="Sykes S."/>
            <person name="Galagan J."/>
            <person name="Nusbaum C."/>
            <person name="Birren B."/>
        </authorList>
    </citation>
    <scope>NUCLEOTIDE SEQUENCE</scope>
    <source>
        <strain evidence="3">ER-3</strain>
    </source>
</reference>
<evidence type="ECO:0000313" key="3">
    <source>
        <dbReference type="EMBL" id="OAT03008.1"/>
    </source>
</evidence>